<keyword evidence="5" id="KW-1185">Reference proteome</keyword>
<proteinExistence type="predicted"/>
<dbReference type="PANTHER" id="PTHR14920">
    <property type="entry name" value="OSMOTIC AVOIDANCE ABNORMAL PROTEIN 1/WD REPEAT MEMBRANE PROTEIN"/>
    <property type="match status" value="1"/>
</dbReference>
<dbReference type="Pfam" id="PF23389">
    <property type="entry name" value="Beta-prop_WDR19_1st"/>
    <property type="match status" value="1"/>
</dbReference>
<dbReference type="InterPro" id="IPR040379">
    <property type="entry name" value="WDR19/dyf-2"/>
</dbReference>
<accession>A0A3M7PF15</accession>
<dbReference type="STRING" id="10195.A0A3M7PF15"/>
<name>A0A3M7PF15_BRAPC</name>
<dbReference type="InterPro" id="IPR015943">
    <property type="entry name" value="WD40/YVTN_repeat-like_dom_sf"/>
</dbReference>
<evidence type="ECO:0000259" key="3">
    <source>
        <dbReference type="Pfam" id="PF23389"/>
    </source>
</evidence>
<keyword evidence="1" id="KW-0853">WD repeat</keyword>
<protein>
    <submittedName>
        <fullName evidence="4">WD repeat-containing 19</fullName>
    </submittedName>
</protein>
<dbReference type="SUPFAM" id="SSF50978">
    <property type="entry name" value="WD40 repeat-like"/>
    <property type="match status" value="1"/>
</dbReference>
<comment type="caution">
    <text evidence="4">The sequence shown here is derived from an EMBL/GenBank/DDBJ whole genome shotgun (WGS) entry which is preliminary data.</text>
</comment>
<dbReference type="Proteomes" id="UP000276133">
    <property type="component" value="Unassembled WGS sequence"/>
</dbReference>
<feature type="domain" description="WDR19 first beta-propeller" evidence="3">
    <location>
        <begin position="22"/>
        <end position="134"/>
    </location>
</feature>
<dbReference type="GO" id="GO:0060271">
    <property type="term" value="P:cilium assembly"/>
    <property type="evidence" value="ECO:0007669"/>
    <property type="project" value="TreeGrafter"/>
</dbReference>
<evidence type="ECO:0000313" key="4">
    <source>
        <dbReference type="EMBL" id="RMZ97287.1"/>
    </source>
</evidence>
<dbReference type="OrthoDB" id="10250638at2759"/>
<dbReference type="GO" id="GO:0035721">
    <property type="term" value="P:intraciliary retrograde transport"/>
    <property type="evidence" value="ECO:0007669"/>
    <property type="project" value="InterPro"/>
</dbReference>
<dbReference type="AlphaFoldDB" id="A0A3M7PF15"/>
<dbReference type="InterPro" id="IPR057855">
    <property type="entry name" value="Beta-prop_WDR19_1st"/>
</dbReference>
<dbReference type="GO" id="GO:0030991">
    <property type="term" value="C:intraciliary transport particle A"/>
    <property type="evidence" value="ECO:0007669"/>
    <property type="project" value="TreeGrafter"/>
</dbReference>
<dbReference type="InterPro" id="IPR036322">
    <property type="entry name" value="WD40_repeat_dom_sf"/>
</dbReference>
<dbReference type="EMBL" id="REGN01011512">
    <property type="protein sequence ID" value="RMZ97287.1"/>
    <property type="molecule type" value="Genomic_DNA"/>
</dbReference>
<dbReference type="Gene3D" id="2.130.10.10">
    <property type="entry name" value="YVTN repeat-like/Quinoprotein amine dehydrogenase"/>
    <property type="match status" value="1"/>
</dbReference>
<reference evidence="4 5" key="1">
    <citation type="journal article" date="2018" name="Sci. Rep.">
        <title>Genomic signatures of local adaptation to the degree of environmental predictability in rotifers.</title>
        <authorList>
            <person name="Franch-Gras L."/>
            <person name="Hahn C."/>
            <person name="Garcia-Roger E.M."/>
            <person name="Carmona M.J."/>
            <person name="Serra M."/>
            <person name="Gomez A."/>
        </authorList>
    </citation>
    <scope>NUCLEOTIDE SEQUENCE [LARGE SCALE GENOMIC DNA]</scope>
    <source>
        <strain evidence="4">HYR1</strain>
    </source>
</reference>
<evidence type="ECO:0000256" key="2">
    <source>
        <dbReference type="ARBA" id="ARBA00022737"/>
    </source>
</evidence>
<evidence type="ECO:0000313" key="5">
    <source>
        <dbReference type="Proteomes" id="UP000276133"/>
    </source>
</evidence>
<sequence>MSSAKKVFSIASKTHGGDSPLLISWQPKQGTYLAVVGSNRTLIIYDRNGQPAEKLPLLDTVANIQWDKDGDMLAAICEKLPIIILWDSNRRKLNQIESSFKDPMTFLTWSKTASILAVGTAKGNLLIYNHSSSKIKEKSLLKNDQNVTDVFY</sequence>
<organism evidence="4 5">
    <name type="scientific">Brachionus plicatilis</name>
    <name type="common">Marine rotifer</name>
    <name type="synonym">Brachionus muelleri</name>
    <dbReference type="NCBI Taxonomy" id="10195"/>
    <lineage>
        <taxon>Eukaryota</taxon>
        <taxon>Metazoa</taxon>
        <taxon>Spiralia</taxon>
        <taxon>Gnathifera</taxon>
        <taxon>Rotifera</taxon>
        <taxon>Eurotatoria</taxon>
        <taxon>Monogononta</taxon>
        <taxon>Pseudotrocha</taxon>
        <taxon>Ploima</taxon>
        <taxon>Brachionidae</taxon>
        <taxon>Brachionus</taxon>
    </lineage>
</organism>
<keyword evidence="2" id="KW-0677">Repeat</keyword>
<gene>
    <name evidence="4" type="ORF">BpHYR1_009192</name>
</gene>
<dbReference type="GO" id="GO:0005929">
    <property type="term" value="C:cilium"/>
    <property type="evidence" value="ECO:0007669"/>
    <property type="project" value="TreeGrafter"/>
</dbReference>
<evidence type="ECO:0000256" key="1">
    <source>
        <dbReference type="ARBA" id="ARBA00022574"/>
    </source>
</evidence>
<dbReference type="PANTHER" id="PTHR14920:SF0">
    <property type="entry name" value="WD REPEAT DOMAIN 19"/>
    <property type="match status" value="1"/>
</dbReference>